<sequence length="168" mass="19133">MKYVRLLIISVIAFLVVISGVTALLPSQVKISRAANLNARGDSVLNYINDLSKWKYWYPGFDTLQLENTGMQNGKTVTATVKNIRLRIIASNDSLVTVEMKKGAQPVYNSWRLIHYPSSDSVTLQNYMDFHFKWYPWERFAGLLLDRSYGPLMEQGLKNLKNVGVADK</sequence>
<dbReference type="OrthoDB" id="9807923at2"/>
<reference evidence="1 2" key="1">
    <citation type="submission" date="2013-12" db="EMBL/GenBank/DDBJ databases">
        <authorList>
            <consortium name="DOE Joint Genome Institute"/>
            <person name="Eisen J."/>
            <person name="Huntemann M."/>
            <person name="Han J."/>
            <person name="Chen A."/>
            <person name="Kyrpides N."/>
            <person name="Mavromatis K."/>
            <person name="Markowitz V."/>
            <person name="Palaniappan K."/>
            <person name="Ivanova N."/>
            <person name="Schaumberg A."/>
            <person name="Pati A."/>
            <person name="Liolios K."/>
            <person name="Nordberg H.P."/>
            <person name="Cantor M.N."/>
            <person name="Hua S.X."/>
            <person name="Woyke T."/>
        </authorList>
    </citation>
    <scope>NUCLEOTIDE SEQUENCE [LARGE SCALE GENOMIC DNA]</scope>
    <source>
        <strain evidence="2">DSM 19437</strain>
    </source>
</reference>
<evidence type="ECO:0000313" key="2">
    <source>
        <dbReference type="Proteomes" id="UP000003586"/>
    </source>
</evidence>
<gene>
    <name evidence="1" type="ORF">NIASO_21005</name>
</gene>
<dbReference type="KEGG" id="nso:NIASO_21005"/>
<dbReference type="SUPFAM" id="SSF55961">
    <property type="entry name" value="Bet v1-like"/>
    <property type="match status" value="1"/>
</dbReference>
<proteinExistence type="predicted"/>
<dbReference type="Proteomes" id="UP000003586">
    <property type="component" value="Chromosome"/>
</dbReference>
<evidence type="ECO:0000313" key="1">
    <source>
        <dbReference type="EMBL" id="AHF18122.1"/>
    </source>
</evidence>
<dbReference type="EMBL" id="CP007035">
    <property type="protein sequence ID" value="AHF18122.1"/>
    <property type="molecule type" value="Genomic_DNA"/>
</dbReference>
<dbReference type="RefSeq" id="WP_008582415.1">
    <property type="nucleotide sequence ID" value="NZ_CP007035.1"/>
</dbReference>
<dbReference type="AlphaFoldDB" id="W0F535"/>
<dbReference type="InterPro" id="IPR019587">
    <property type="entry name" value="Polyketide_cyclase/dehydratase"/>
</dbReference>
<accession>W0F535</accession>
<dbReference type="STRING" id="929713.NIASO_21005"/>
<name>W0F535_9BACT</name>
<organism evidence="1 2">
    <name type="scientific">Niabella soli DSM 19437</name>
    <dbReference type="NCBI Taxonomy" id="929713"/>
    <lineage>
        <taxon>Bacteria</taxon>
        <taxon>Pseudomonadati</taxon>
        <taxon>Bacteroidota</taxon>
        <taxon>Chitinophagia</taxon>
        <taxon>Chitinophagales</taxon>
        <taxon>Chitinophagaceae</taxon>
        <taxon>Niabella</taxon>
    </lineage>
</organism>
<evidence type="ECO:0008006" key="3">
    <source>
        <dbReference type="Google" id="ProtNLM"/>
    </source>
</evidence>
<dbReference type="Pfam" id="PF10604">
    <property type="entry name" value="Polyketide_cyc2"/>
    <property type="match status" value="1"/>
</dbReference>
<dbReference type="HOGENOM" id="CLU_1584740_0_0_10"/>
<keyword evidence="2" id="KW-1185">Reference proteome</keyword>
<protein>
    <recommendedName>
        <fullName evidence="3">Polyketide cyclase</fullName>
    </recommendedName>
</protein>